<dbReference type="GO" id="GO:0009396">
    <property type="term" value="P:folic acid-containing compound biosynthetic process"/>
    <property type="evidence" value="ECO:0007669"/>
    <property type="project" value="TreeGrafter"/>
</dbReference>
<dbReference type="HOGENOM" id="CLU_066245_0_1_4"/>
<feature type="binding site" evidence="4">
    <location>
        <begin position="40"/>
        <end position="44"/>
    </location>
    <ligand>
        <name>ATP</name>
        <dbReference type="ChEBI" id="CHEBI:30616"/>
    </ligand>
</feature>
<dbReference type="Pfam" id="PF01812">
    <property type="entry name" value="5-FTHF_cyc-lig"/>
    <property type="match status" value="1"/>
</dbReference>
<keyword evidence="5" id="KW-0479">Metal-binding</keyword>
<keyword evidence="5" id="KW-0460">Magnesium</keyword>
<dbReference type="InterPro" id="IPR037171">
    <property type="entry name" value="NagB/RpiA_transferase-like"/>
</dbReference>
<dbReference type="Gene3D" id="3.40.50.10420">
    <property type="entry name" value="NagB/RpiA/CoA transferase-like"/>
    <property type="match status" value="1"/>
</dbReference>
<evidence type="ECO:0000256" key="1">
    <source>
        <dbReference type="ARBA" id="ARBA00010638"/>
    </source>
</evidence>
<proteinExistence type="inferred from homology"/>
<dbReference type="Proteomes" id="UP000007437">
    <property type="component" value="Chromosome"/>
</dbReference>
<dbReference type="EC" id="6.3.3.2" evidence="5"/>
<dbReference type="GO" id="GO:0005524">
    <property type="term" value="F:ATP binding"/>
    <property type="evidence" value="ECO:0007669"/>
    <property type="project" value="UniProtKB-KW"/>
</dbReference>
<dbReference type="NCBIfam" id="TIGR02727">
    <property type="entry name" value="MTHFS_bact"/>
    <property type="match status" value="1"/>
</dbReference>
<name>E5AMR4_MYCRK</name>
<dbReference type="AlphaFoldDB" id="E5AMR4"/>
<keyword evidence="6" id="KW-0436">Ligase</keyword>
<organism evidence="6 7">
    <name type="scientific">Mycetohabitans rhizoxinica (strain DSM 19002 / CIP 109453 / HKI 454)</name>
    <name type="common">Paraburkholderia rhizoxinica</name>
    <dbReference type="NCBI Taxonomy" id="882378"/>
    <lineage>
        <taxon>Bacteria</taxon>
        <taxon>Pseudomonadati</taxon>
        <taxon>Pseudomonadota</taxon>
        <taxon>Betaproteobacteria</taxon>
        <taxon>Burkholderiales</taxon>
        <taxon>Burkholderiaceae</taxon>
        <taxon>Mycetohabitans</taxon>
    </lineage>
</organism>
<keyword evidence="3 4" id="KW-0067">ATP-binding</keyword>
<dbReference type="SUPFAM" id="SSF100950">
    <property type="entry name" value="NagB/RpiA/CoA transferase-like"/>
    <property type="match status" value="1"/>
</dbReference>
<dbReference type="KEGG" id="brh:RBRH_02745"/>
<gene>
    <name evidence="6" type="ordered locus">RBRH_02745</name>
</gene>
<accession>E5AMR4</accession>
<dbReference type="STRING" id="882378.RBRH_02745"/>
<protein>
    <recommendedName>
        <fullName evidence="5">5-formyltetrahydrofolate cyclo-ligase</fullName>
        <ecNumber evidence="5">6.3.3.2</ecNumber>
    </recommendedName>
</protein>
<dbReference type="EMBL" id="FR687359">
    <property type="protein sequence ID" value="CBW76296.1"/>
    <property type="molecule type" value="Genomic_DNA"/>
</dbReference>
<comment type="catalytic activity">
    <reaction evidence="5">
        <text>(6S)-5-formyl-5,6,7,8-tetrahydrofolate + ATP = (6R)-5,10-methenyltetrahydrofolate + ADP + phosphate</text>
        <dbReference type="Rhea" id="RHEA:10488"/>
        <dbReference type="ChEBI" id="CHEBI:30616"/>
        <dbReference type="ChEBI" id="CHEBI:43474"/>
        <dbReference type="ChEBI" id="CHEBI:57455"/>
        <dbReference type="ChEBI" id="CHEBI:57457"/>
        <dbReference type="ChEBI" id="CHEBI:456216"/>
        <dbReference type="EC" id="6.3.3.2"/>
    </reaction>
</comment>
<dbReference type="PIRSF" id="PIRSF006806">
    <property type="entry name" value="FTHF_cligase"/>
    <property type="match status" value="1"/>
</dbReference>
<dbReference type="InterPro" id="IPR024185">
    <property type="entry name" value="FTHF_cligase-like_sf"/>
</dbReference>
<evidence type="ECO:0000256" key="5">
    <source>
        <dbReference type="RuleBase" id="RU361279"/>
    </source>
</evidence>
<evidence type="ECO:0000313" key="6">
    <source>
        <dbReference type="EMBL" id="CBW76296.1"/>
    </source>
</evidence>
<dbReference type="PANTHER" id="PTHR23407">
    <property type="entry name" value="ATPASE INHIBITOR/5-FORMYLTETRAHYDROFOLATE CYCLO-LIGASE"/>
    <property type="match status" value="1"/>
</dbReference>
<evidence type="ECO:0000256" key="2">
    <source>
        <dbReference type="ARBA" id="ARBA00022741"/>
    </source>
</evidence>
<dbReference type="GO" id="GO:0046872">
    <property type="term" value="F:metal ion binding"/>
    <property type="evidence" value="ECO:0007669"/>
    <property type="project" value="UniProtKB-KW"/>
</dbReference>
<evidence type="ECO:0000256" key="3">
    <source>
        <dbReference type="ARBA" id="ARBA00022840"/>
    </source>
</evidence>
<dbReference type="eggNOG" id="COG0212">
    <property type="taxonomic scope" value="Bacteria"/>
</dbReference>
<dbReference type="GO" id="GO:0030272">
    <property type="term" value="F:5-formyltetrahydrofolate cyclo-ligase activity"/>
    <property type="evidence" value="ECO:0007669"/>
    <property type="project" value="UniProtKB-EC"/>
</dbReference>
<keyword evidence="2 4" id="KW-0547">Nucleotide-binding</keyword>
<comment type="similarity">
    <text evidence="1 5">Belongs to the 5-formyltetrahydrofolate cyclo-ligase family.</text>
</comment>
<evidence type="ECO:0000313" key="7">
    <source>
        <dbReference type="Proteomes" id="UP000007437"/>
    </source>
</evidence>
<feature type="binding site" evidence="4">
    <location>
        <position position="92"/>
    </location>
    <ligand>
        <name>substrate</name>
    </ligand>
</feature>
<dbReference type="PANTHER" id="PTHR23407:SF1">
    <property type="entry name" value="5-FORMYLTETRAHYDROFOLATE CYCLO-LIGASE"/>
    <property type="match status" value="1"/>
</dbReference>
<evidence type="ECO:0000256" key="4">
    <source>
        <dbReference type="PIRSR" id="PIRSR006806-1"/>
    </source>
</evidence>
<sequence length="224" mass="24535">MNTHGYLLFHVQTRTPPVVKSIAREPGLPSAENATRSSLKTALRARLLAERERFADTPQRTQADVKLAARLADVLRQYSPRCVGLFWPVAAEFDARRVVAHWLSGDAARRAALPVIVAPHAPMAYHTWTPGSPMKEGRYRIAVPAHEDSIVPDLLLAPCVGFDASRYRLGYGGGYFDRTLAAWPAHAGSPVTVGVAYECSRADSLPHEAHDLPLDIVVTDATCY</sequence>
<dbReference type="InterPro" id="IPR002698">
    <property type="entry name" value="FTHF_cligase"/>
</dbReference>
<comment type="cofactor">
    <cofactor evidence="5">
        <name>Mg(2+)</name>
        <dbReference type="ChEBI" id="CHEBI:18420"/>
    </cofactor>
</comment>
<reference evidence="6 7" key="1">
    <citation type="journal article" date="2011" name="J. Bacteriol.">
        <title>Complete genome sequence of Burkholderia rhizoxinica, an endosymbiont of Rhizopus microsporus.</title>
        <authorList>
            <person name="Lackner G."/>
            <person name="Moebius N."/>
            <person name="Partida-Martinez L."/>
            <person name="Hertweck C."/>
        </authorList>
    </citation>
    <scope>NUCLEOTIDE SEQUENCE [LARGE SCALE GENOMIC DNA]</scope>
    <source>
        <strain evidence="7">DSM 19002 / CIP 109453 / HKI 454</strain>
    </source>
</reference>
<dbReference type="GO" id="GO:0035999">
    <property type="term" value="P:tetrahydrofolate interconversion"/>
    <property type="evidence" value="ECO:0007669"/>
    <property type="project" value="TreeGrafter"/>
</dbReference>